<accession>A0A4C1TDZ2</accession>
<comment type="caution">
    <text evidence="1">The sequence shown here is derived from an EMBL/GenBank/DDBJ whole genome shotgun (WGS) entry which is preliminary data.</text>
</comment>
<protein>
    <submittedName>
        <fullName evidence="1">Uncharacterized protein</fullName>
    </submittedName>
</protein>
<reference evidence="1 2" key="1">
    <citation type="journal article" date="2019" name="Commun. Biol.">
        <title>The bagworm genome reveals a unique fibroin gene that provides high tensile strength.</title>
        <authorList>
            <person name="Kono N."/>
            <person name="Nakamura H."/>
            <person name="Ohtoshi R."/>
            <person name="Tomita M."/>
            <person name="Numata K."/>
            <person name="Arakawa K."/>
        </authorList>
    </citation>
    <scope>NUCLEOTIDE SEQUENCE [LARGE SCALE GENOMIC DNA]</scope>
</reference>
<keyword evidence="2" id="KW-1185">Reference proteome</keyword>
<dbReference type="Proteomes" id="UP000299102">
    <property type="component" value="Unassembled WGS sequence"/>
</dbReference>
<evidence type="ECO:0000313" key="1">
    <source>
        <dbReference type="EMBL" id="GBP12753.1"/>
    </source>
</evidence>
<name>A0A4C1TDZ2_EUMVA</name>
<evidence type="ECO:0000313" key="2">
    <source>
        <dbReference type="Proteomes" id="UP000299102"/>
    </source>
</evidence>
<gene>
    <name evidence="1" type="ORF">EVAR_6087_1</name>
</gene>
<organism evidence="1 2">
    <name type="scientific">Eumeta variegata</name>
    <name type="common">Bagworm moth</name>
    <name type="synonym">Eumeta japonica</name>
    <dbReference type="NCBI Taxonomy" id="151549"/>
    <lineage>
        <taxon>Eukaryota</taxon>
        <taxon>Metazoa</taxon>
        <taxon>Ecdysozoa</taxon>
        <taxon>Arthropoda</taxon>
        <taxon>Hexapoda</taxon>
        <taxon>Insecta</taxon>
        <taxon>Pterygota</taxon>
        <taxon>Neoptera</taxon>
        <taxon>Endopterygota</taxon>
        <taxon>Lepidoptera</taxon>
        <taxon>Glossata</taxon>
        <taxon>Ditrysia</taxon>
        <taxon>Tineoidea</taxon>
        <taxon>Psychidae</taxon>
        <taxon>Oiketicinae</taxon>
        <taxon>Eumeta</taxon>
    </lineage>
</organism>
<proteinExistence type="predicted"/>
<dbReference type="AlphaFoldDB" id="A0A4C1TDZ2"/>
<dbReference type="EMBL" id="BGZK01000053">
    <property type="protein sequence ID" value="GBP12753.1"/>
    <property type="molecule type" value="Genomic_DNA"/>
</dbReference>
<sequence>MEGEWDDRRVVATGTLTHWKKSLSCYFTSLFCECGISSAKPAHFHAAAKLITIVTRVPMSSVYLRTRALSRPLRRCVANIIRPPSNI</sequence>